<reference evidence="2" key="1">
    <citation type="journal article" date="2017" name="Front. Plant Sci.">
        <title>Climate Clever Clovers: New Paradigm to Reduce the Environmental Footprint of Ruminants by Breeding Low Methanogenic Forages Utilizing Haplotype Variation.</title>
        <authorList>
            <person name="Kaur P."/>
            <person name="Appels R."/>
            <person name="Bayer P.E."/>
            <person name="Keeble-Gagnere G."/>
            <person name="Wang J."/>
            <person name="Hirakawa H."/>
            <person name="Shirasawa K."/>
            <person name="Vercoe P."/>
            <person name="Stefanova K."/>
            <person name="Durmic Z."/>
            <person name="Nichols P."/>
            <person name="Revell C."/>
            <person name="Isobe S.N."/>
            <person name="Edwards D."/>
            <person name="Erskine W."/>
        </authorList>
    </citation>
    <scope>NUCLEOTIDE SEQUENCE [LARGE SCALE GENOMIC DNA]</scope>
    <source>
        <strain evidence="2">cv. Daliak</strain>
    </source>
</reference>
<evidence type="ECO:0000313" key="2">
    <source>
        <dbReference type="Proteomes" id="UP000242715"/>
    </source>
</evidence>
<sequence>MSDRFSPALRIGDLNDFIRPSQACTVSRLKKVQVRQVKSEPEPVQISLKDCLACSRKIRSKQNM</sequence>
<proteinExistence type="predicted"/>
<protein>
    <submittedName>
        <fullName evidence="1">Uncharacterized protein</fullName>
    </submittedName>
</protein>
<name>A0A2Z6NKP5_TRISU</name>
<accession>A0A2Z6NKP5</accession>
<evidence type="ECO:0000313" key="1">
    <source>
        <dbReference type="EMBL" id="GAU37040.1"/>
    </source>
</evidence>
<dbReference type="Proteomes" id="UP000242715">
    <property type="component" value="Unassembled WGS sequence"/>
</dbReference>
<keyword evidence="2" id="KW-1185">Reference proteome</keyword>
<dbReference type="OrthoDB" id="10253113at2759"/>
<organism evidence="1 2">
    <name type="scientific">Trifolium subterraneum</name>
    <name type="common">Subterranean clover</name>
    <dbReference type="NCBI Taxonomy" id="3900"/>
    <lineage>
        <taxon>Eukaryota</taxon>
        <taxon>Viridiplantae</taxon>
        <taxon>Streptophyta</taxon>
        <taxon>Embryophyta</taxon>
        <taxon>Tracheophyta</taxon>
        <taxon>Spermatophyta</taxon>
        <taxon>Magnoliopsida</taxon>
        <taxon>eudicotyledons</taxon>
        <taxon>Gunneridae</taxon>
        <taxon>Pentapetalae</taxon>
        <taxon>rosids</taxon>
        <taxon>fabids</taxon>
        <taxon>Fabales</taxon>
        <taxon>Fabaceae</taxon>
        <taxon>Papilionoideae</taxon>
        <taxon>50 kb inversion clade</taxon>
        <taxon>NPAAA clade</taxon>
        <taxon>Hologalegina</taxon>
        <taxon>IRL clade</taxon>
        <taxon>Trifolieae</taxon>
        <taxon>Trifolium</taxon>
    </lineage>
</organism>
<dbReference type="EMBL" id="DF973650">
    <property type="protein sequence ID" value="GAU37040.1"/>
    <property type="molecule type" value="Genomic_DNA"/>
</dbReference>
<gene>
    <name evidence="1" type="ORF">TSUD_207460</name>
</gene>
<dbReference type="AlphaFoldDB" id="A0A2Z6NKP5"/>